<dbReference type="KEGG" id="nlo:107217941"/>
<dbReference type="RefSeq" id="XP_015511147.1">
    <property type="nucleotide sequence ID" value="XM_015655661.2"/>
</dbReference>
<protein>
    <submittedName>
        <fullName evidence="3">Uncharacterized protein LOC107217941</fullName>
    </submittedName>
</protein>
<evidence type="ECO:0000313" key="3">
    <source>
        <dbReference type="RefSeq" id="XP_015511147.1"/>
    </source>
</evidence>
<evidence type="ECO:0000256" key="1">
    <source>
        <dbReference type="SAM" id="SignalP"/>
    </source>
</evidence>
<keyword evidence="1" id="KW-0732">Signal</keyword>
<dbReference type="OrthoDB" id="10299902at2759"/>
<dbReference type="Proteomes" id="UP000829291">
    <property type="component" value="Chromosome 6"/>
</dbReference>
<dbReference type="GeneID" id="107217941"/>
<reference evidence="3" key="1">
    <citation type="submission" date="2025-08" db="UniProtKB">
        <authorList>
            <consortium name="RefSeq"/>
        </authorList>
    </citation>
    <scope>IDENTIFICATION</scope>
    <source>
        <tissue evidence="3">Thorax and Abdomen</tissue>
    </source>
</reference>
<name>A0A6J0BAE5_NEOLC</name>
<sequence>MIRFCNRRWAAFVCILAVSIGVLHGMSHVEFYEYYSKFLDDIDRLCELSVDYISYVITRLLSSKKTDKLQMVNEHYNLMVQRARPLFTLFDEDIRRLIIFTDNLESIEMVKKFLYSYFRQSAINLIDHLKRVYNL</sequence>
<gene>
    <name evidence="3" type="primary">LOC107217941</name>
</gene>
<accession>A0A6J0BAE5</accession>
<feature type="signal peptide" evidence="1">
    <location>
        <begin position="1"/>
        <end position="25"/>
    </location>
</feature>
<feature type="chain" id="PRO_5026944239" evidence="1">
    <location>
        <begin position="26"/>
        <end position="135"/>
    </location>
</feature>
<proteinExistence type="predicted"/>
<organism evidence="3">
    <name type="scientific">Neodiprion lecontei</name>
    <name type="common">Redheaded pine sawfly</name>
    <dbReference type="NCBI Taxonomy" id="441921"/>
    <lineage>
        <taxon>Eukaryota</taxon>
        <taxon>Metazoa</taxon>
        <taxon>Ecdysozoa</taxon>
        <taxon>Arthropoda</taxon>
        <taxon>Hexapoda</taxon>
        <taxon>Insecta</taxon>
        <taxon>Pterygota</taxon>
        <taxon>Neoptera</taxon>
        <taxon>Endopterygota</taxon>
        <taxon>Hymenoptera</taxon>
        <taxon>Tenthredinoidea</taxon>
        <taxon>Diprionidae</taxon>
        <taxon>Diprioninae</taxon>
        <taxon>Neodiprion</taxon>
    </lineage>
</organism>
<dbReference type="InParanoid" id="A0A6J0BAE5"/>
<keyword evidence="2" id="KW-1185">Reference proteome</keyword>
<evidence type="ECO:0000313" key="2">
    <source>
        <dbReference type="Proteomes" id="UP000829291"/>
    </source>
</evidence>
<dbReference type="AlphaFoldDB" id="A0A6J0BAE5"/>